<feature type="region of interest" description="Disordered" evidence="1">
    <location>
        <begin position="1"/>
        <end position="22"/>
    </location>
</feature>
<organism evidence="3">
    <name type="scientific">anaerobic digester metagenome</name>
    <dbReference type="NCBI Taxonomy" id="1263854"/>
    <lineage>
        <taxon>unclassified sequences</taxon>
        <taxon>metagenomes</taxon>
        <taxon>ecological metagenomes</taxon>
    </lineage>
</organism>
<evidence type="ECO:0000256" key="1">
    <source>
        <dbReference type="SAM" id="MobiDB-lite"/>
    </source>
</evidence>
<proteinExistence type="predicted"/>
<feature type="compositionally biased region" description="Low complexity" evidence="1">
    <location>
        <begin position="10"/>
        <end position="22"/>
    </location>
</feature>
<evidence type="ECO:0000259" key="2">
    <source>
        <dbReference type="PROSITE" id="PS01031"/>
    </source>
</evidence>
<name>A0A485M0L9_9ZZZZ</name>
<feature type="domain" description="SHSP" evidence="2">
    <location>
        <begin position="54"/>
        <end position="161"/>
    </location>
</feature>
<protein>
    <submittedName>
        <fullName evidence="3">Alpha-crystallin</fullName>
    </submittedName>
</protein>
<reference evidence="3" key="1">
    <citation type="submission" date="2019-03" db="EMBL/GenBank/DDBJ databases">
        <authorList>
            <person name="Hao L."/>
        </authorList>
    </citation>
    <scope>NUCLEOTIDE SEQUENCE</scope>
</reference>
<dbReference type="Gene3D" id="2.60.40.790">
    <property type="match status" value="1"/>
</dbReference>
<sequence length="161" mass="17630">MADKTFPTALDPNPSLPDSSSLVNNSDHPFPMAMNPVYLDFFTSFDLLPLHLFEEAGRFAPGITVVHLRDAVIVTADLPGVQVSDIDIALTADMLVISGGKNTAPVRNVPISESFRKNVSIPFQVDPQEIRAVFKNGILQVVLPRHTGRGMKRTRIPIQEA</sequence>
<dbReference type="InterPro" id="IPR002068">
    <property type="entry name" value="A-crystallin/Hsp20_dom"/>
</dbReference>
<dbReference type="SUPFAM" id="SSF49764">
    <property type="entry name" value="HSP20-like chaperones"/>
    <property type="match status" value="1"/>
</dbReference>
<dbReference type="CDD" id="cd06464">
    <property type="entry name" value="ACD_sHsps-like"/>
    <property type="match status" value="1"/>
</dbReference>
<evidence type="ECO:0000313" key="3">
    <source>
        <dbReference type="EMBL" id="VFU14049.1"/>
    </source>
</evidence>
<dbReference type="AlphaFoldDB" id="A0A485M0L9"/>
<dbReference type="PROSITE" id="PS01031">
    <property type="entry name" value="SHSP"/>
    <property type="match status" value="1"/>
</dbReference>
<gene>
    <name evidence="3" type="primary">hspX</name>
    <name evidence="3" type="ORF">SCFA_240022</name>
</gene>
<accession>A0A485M0L9</accession>
<dbReference type="Pfam" id="PF00011">
    <property type="entry name" value="HSP20"/>
    <property type="match status" value="1"/>
</dbReference>
<dbReference type="EMBL" id="CAADRM010000086">
    <property type="protein sequence ID" value="VFU14049.1"/>
    <property type="molecule type" value="Genomic_DNA"/>
</dbReference>
<dbReference type="InterPro" id="IPR008978">
    <property type="entry name" value="HSP20-like_chaperone"/>
</dbReference>